<evidence type="ECO:0000259" key="8">
    <source>
        <dbReference type="Pfam" id="PF00931"/>
    </source>
</evidence>
<gene>
    <name evidence="12" type="ORF">BAE44_0022728</name>
</gene>
<dbReference type="Pfam" id="PF18052">
    <property type="entry name" value="Rx_N"/>
    <property type="match status" value="1"/>
</dbReference>
<dbReference type="InterPro" id="IPR042197">
    <property type="entry name" value="Apaf_helical"/>
</dbReference>
<dbReference type="Proteomes" id="UP000095767">
    <property type="component" value="Unassembled WGS sequence"/>
</dbReference>
<name>A0A1E5UTP7_9POAL</name>
<keyword evidence="13" id="KW-1185">Reference proteome</keyword>
<dbReference type="OrthoDB" id="682957at2759"/>
<dbReference type="SUPFAM" id="SSF52540">
    <property type="entry name" value="P-loop containing nucleoside triphosphate hydrolases"/>
    <property type="match status" value="1"/>
</dbReference>
<evidence type="ECO:0000256" key="4">
    <source>
        <dbReference type="ARBA" id="ARBA00022741"/>
    </source>
</evidence>
<dbReference type="Pfam" id="PF00931">
    <property type="entry name" value="NB-ARC"/>
    <property type="match status" value="1"/>
</dbReference>
<feature type="domain" description="Disease resistance protein winged helix" evidence="10">
    <location>
        <begin position="431"/>
        <end position="503"/>
    </location>
</feature>
<proteinExistence type="inferred from homology"/>
<comment type="similarity">
    <text evidence="1">Belongs to the disease resistance NB-LRR family.</text>
</comment>
<keyword evidence="5" id="KW-0611">Plant defense</keyword>
<dbReference type="AlphaFoldDB" id="A0A1E5UTP7"/>
<organism evidence="12 13">
    <name type="scientific">Dichanthelium oligosanthes</name>
    <dbReference type="NCBI Taxonomy" id="888268"/>
    <lineage>
        <taxon>Eukaryota</taxon>
        <taxon>Viridiplantae</taxon>
        <taxon>Streptophyta</taxon>
        <taxon>Embryophyta</taxon>
        <taxon>Tracheophyta</taxon>
        <taxon>Spermatophyta</taxon>
        <taxon>Magnoliopsida</taxon>
        <taxon>Liliopsida</taxon>
        <taxon>Poales</taxon>
        <taxon>Poaceae</taxon>
        <taxon>PACMAD clade</taxon>
        <taxon>Panicoideae</taxon>
        <taxon>Panicodae</taxon>
        <taxon>Paniceae</taxon>
        <taxon>Dichantheliinae</taxon>
        <taxon>Dichanthelium</taxon>
    </lineage>
</organism>
<keyword evidence="3" id="KW-0677">Repeat</keyword>
<dbReference type="FunFam" id="3.40.50.300:FF:001091">
    <property type="entry name" value="Probable disease resistance protein At1g61300"/>
    <property type="match status" value="1"/>
</dbReference>
<dbReference type="InterPro" id="IPR002182">
    <property type="entry name" value="NB-ARC"/>
</dbReference>
<feature type="coiled-coil region" evidence="7">
    <location>
        <begin position="111"/>
        <end position="138"/>
    </location>
</feature>
<dbReference type="Gene3D" id="3.80.10.10">
    <property type="entry name" value="Ribonuclease Inhibitor"/>
    <property type="match status" value="1"/>
</dbReference>
<keyword evidence="6 7" id="KW-0175">Coiled coil</keyword>
<feature type="domain" description="Disease resistance R13L4/SHOC-2-like LRR" evidence="11">
    <location>
        <begin position="547"/>
        <end position="934"/>
    </location>
</feature>
<dbReference type="InterPro" id="IPR044974">
    <property type="entry name" value="Disease_R_plants"/>
</dbReference>
<evidence type="ECO:0000256" key="2">
    <source>
        <dbReference type="ARBA" id="ARBA00022614"/>
    </source>
</evidence>
<dbReference type="PANTHER" id="PTHR23155:SF1116">
    <property type="entry name" value="OS12G0273300 PROTEIN"/>
    <property type="match status" value="1"/>
</dbReference>
<protein>
    <submittedName>
        <fullName evidence="12">Disease resistance protein RPP13</fullName>
    </submittedName>
</protein>
<feature type="domain" description="NB-ARC" evidence="8">
    <location>
        <begin position="166"/>
        <end position="328"/>
    </location>
</feature>
<feature type="domain" description="Disease resistance N-terminal" evidence="9">
    <location>
        <begin position="5"/>
        <end position="87"/>
    </location>
</feature>
<evidence type="ECO:0000259" key="11">
    <source>
        <dbReference type="Pfam" id="PF23598"/>
    </source>
</evidence>
<dbReference type="PRINTS" id="PR00364">
    <property type="entry name" value="DISEASERSIST"/>
</dbReference>
<sequence>MEFATALLPKLAQLLQEEYNLQKSAREGIEFLYKELETMHAALRKVGEVPREQLEELHRIWAQDVRELSYDMEDIVDTFMVDVEGPDPPSKRGAKKILKKMIKKINKAMARREIAHEIKDVRERAKELAERRDRYKVVDIAPAKRTPVDPRLKALYTETAEIVGIEEAKKEVIKMLTEGDGGQQKRIVSIAGFGGLGKTTLAKAVHDEIEGQFDCTAFVSVSRNPDAKKLLKDMLYQLDNVGHPGANFDELKHFIDLVRKFLKDKRYLIVIDDIWDKEPWDEVIRHALIKNERSSRIITTTRIIDVAEHVGGCYRLKPLSDESSDMLFYGRIFGSKDKCPGTFSEVSKKILKKCGGVPLAIVTTSSLLAANNKSDNIDQKWQDVGKWQVVCNSIGSGLGSNPDVDSMRKILLLSYYDLPCHLKTCLLYLSIFPEDYVIRKNRLIWRWVAEGFVQEKKGDQSFLEIAESYFNELVNRSLIQPVGMDEEGTPEACRVHDTVLDLIISLSTNESFITNVIGGVKHSLGSKQVRWLSLHDNTTWPTMKIPKLRSLTIFKPAGVIIDPTPSLSRYLLLRVLDLRGCRLENLASLGFLGSLSHLRYLGLSSRHDTDTSGHQLPVEIGKLRFLQTLDLSETAVEELASSVVAGLGQLRCLRGGGSPRGTRLPDGLKNLTSLEVLESAAVTSKSIAEQLGHLTQLRLLEARVRLFPLDHDDDELRACTKALVESLGKLTKIQSLHIRHSLYDVDLDSSMEEPLGNLRWLCIEVAMFLPTWIRPSSLPGLSYLDISVEYERREDIQILGTLPCLRHLKFRVMFVPKQEEALERCVVGPDAFPCAVRCEFYIHGRGVVPCMFPRGAMPKLQDFTFNIDIEREQFWSGGGSTTVDDLALGHLPSLRNVTVLGRRYGYEGDDEATKEKIKSVREKLEHEAAVHPNHHLRIHWRG</sequence>
<dbReference type="Gene3D" id="3.40.50.300">
    <property type="entry name" value="P-loop containing nucleotide triphosphate hydrolases"/>
    <property type="match status" value="1"/>
</dbReference>
<dbReference type="PANTHER" id="PTHR23155">
    <property type="entry name" value="DISEASE RESISTANCE PROTEIN RP"/>
    <property type="match status" value="1"/>
</dbReference>
<evidence type="ECO:0000313" key="12">
    <source>
        <dbReference type="EMBL" id="OEL16256.1"/>
    </source>
</evidence>
<dbReference type="InterPro" id="IPR032675">
    <property type="entry name" value="LRR_dom_sf"/>
</dbReference>
<comment type="caution">
    <text evidence="12">The sequence shown here is derived from an EMBL/GenBank/DDBJ whole genome shotgun (WGS) entry which is preliminary data.</text>
</comment>
<evidence type="ECO:0000313" key="13">
    <source>
        <dbReference type="Proteomes" id="UP000095767"/>
    </source>
</evidence>
<keyword evidence="4" id="KW-0547">Nucleotide-binding</keyword>
<dbReference type="InterPro" id="IPR055414">
    <property type="entry name" value="LRR_R13L4/SHOC2-like"/>
</dbReference>
<evidence type="ECO:0000256" key="7">
    <source>
        <dbReference type="SAM" id="Coils"/>
    </source>
</evidence>
<dbReference type="FunFam" id="1.10.10.10:FF:000322">
    <property type="entry name" value="Probable disease resistance protein At1g63360"/>
    <property type="match status" value="1"/>
</dbReference>
<evidence type="ECO:0000259" key="9">
    <source>
        <dbReference type="Pfam" id="PF18052"/>
    </source>
</evidence>
<dbReference type="Gene3D" id="1.10.8.430">
    <property type="entry name" value="Helical domain of apoptotic protease-activating factors"/>
    <property type="match status" value="1"/>
</dbReference>
<evidence type="ECO:0000256" key="5">
    <source>
        <dbReference type="ARBA" id="ARBA00022821"/>
    </source>
</evidence>
<dbReference type="GO" id="GO:0009626">
    <property type="term" value="P:plant-type hypersensitive response"/>
    <property type="evidence" value="ECO:0007669"/>
    <property type="project" value="UniProtKB-ARBA"/>
</dbReference>
<dbReference type="InterPro" id="IPR041118">
    <property type="entry name" value="Rx_N"/>
</dbReference>
<dbReference type="SUPFAM" id="SSF52047">
    <property type="entry name" value="RNI-like"/>
    <property type="match status" value="1"/>
</dbReference>
<evidence type="ECO:0000256" key="6">
    <source>
        <dbReference type="ARBA" id="ARBA00023054"/>
    </source>
</evidence>
<evidence type="ECO:0000256" key="1">
    <source>
        <dbReference type="ARBA" id="ARBA00008894"/>
    </source>
</evidence>
<dbReference type="CDD" id="cd14798">
    <property type="entry name" value="RX-CC_like"/>
    <property type="match status" value="1"/>
</dbReference>
<dbReference type="GO" id="GO:0002758">
    <property type="term" value="P:innate immune response-activating signaling pathway"/>
    <property type="evidence" value="ECO:0007669"/>
    <property type="project" value="UniProtKB-ARBA"/>
</dbReference>
<dbReference type="GO" id="GO:0042742">
    <property type="term" value="P:defense response to bacterium"/>
    <property type="evidence" value="ECO:0007669"/>
    <property type="project" value="UniProtKB-ARBA"/>
</dbReference>
<dbReference type="GO" id="GO:0043531">
    <property type="term" value="F:ADP binding"/>
    <property type="evidence" value="ECO:0007669"/>
    <property type="project" value="InterPro"/>
</dbReference>
<reference evidence="12 13" key="1">
    <citation type="submission" date="2016-09" db="EMBL/GenBank/DDBJ databases">
        <title>The draft genome of Dichanthelium oligosanthes: A C3 panicoid grass species.</title>
        <authorList>
            <person name="Studer A.J."/>
            <person name="Schnable J.C."/>
            <person name="Brutnell T.P."/>
        </authorList>
    </citation>
    <scope>NUCLEOTIDE SEQUENCE [LARGE SCALE GENOMIC DNA]</scope>
    <source>
        <strain evidence="13">cv. Kellogg 1175</strain>
        <tissue evidence="12">Leaf</tissue>
    </source>
</reference>
<dbReference type="Gene3D" id="1.10.10.10">
    <property type="entry name" value="Winged helix-like DNA-binding domain superfamily/Winged helix DNA-binding domain"/>
    <property type="match status" value="1"/>
</dbReference>
<dbReference type="Pfam" id="PF23598">
    <property type="entry name" value="LRR_14"/>
    <property type="match status" value="1"/>
</dbReference>
<dbReference type="Gene3D" id="1.20.5.4130">
    <property type="match status" value="1"/>
</dbReference>
<keyword evidence="2" id="KW-0433">Leucine-rich repeat</keyword>
<dbReference type="EMBL" id="LWDX02063546">
    <property type="protein sequence ID" value="OEL16256.1"/>
    <property type="molecule type" value="Genomic_DNA"/>
</dbReference>
<dbReference type="InterPro" id="IPR036388">
    <property type="entry name" value="WH-like_DNA-bd_sf"/>
</dbReference>
<evidence type="ECO:0000259" key="10">
    <source>
        <dbReference type="Pfam" id="PF23559"/>
    </source>
</evidence>
<dbReference type="InterPro" id="IPR058922">
    <property type="entry name" value="WHD_DRP"/>
</dbReference>
<dbReference type="InterPro" id="IPR038005">
    <property type="entry name" value="RX-like_CC"/>
</dbReference>
<evidence type="ECO:0000256" key="3">
    <source>
        <dbReference type="ARBA" id="ARBA00022737"/>
    </source>
</evidence>
<dbReference type="InterPro" id="IPR027417">
    <property type="entry name" value="P-loop_NTPase"/>
</dbReference>
<dbReference type="Pfam" id="PF23559">
    <property type="entry name" value="WHD_DRP"/>
    <property type="match status" value="1"/>
</dbReference>
<accession>A0A1E5UTP7</accession>